<dbReference type="RefSeq" id="XP_033533470.1">
    <property type="nucleotide sequence ID" value="XM_033676478.1"/>
</dbReference>
<evidence type="ECO:0000256" key="5">
    <source>
        <dbReference type="ARBA" id="ARBA00022737"/>
    </source>
</evidence>
<evidence type="ECO:0000313" key="13">
    <source>
        <dbReference type="Proteomes" id="UP000504638"/>
    </source>
</evidence>
<evidence type="ECO:0000256" key="2">
    <source>
        <dbReference type="ARBA" id="ARBA00006375"/>
    </source>
</evidence>
<name>A0A6G1G207_9PEZI</name>
<protein>
    <submittedName>
        <fullName evidence="12 14">Mitochondrial carrier</fullName>
    </submittedName>
</protein>
<dbReference type="GO" id="GO:1990547">
    <property type="term" value="P:mitochondrial phosphate ion transmembrane transport"/>
    <property type="evidence" value="ECO:0007669"/>
    <property type="project" value="InterPro"/>
</dbReference>
<keyword evidence="3 11" id="KW-0813">Transport</keyword>
<feature type="repeat" description="Solcar" evidence="10">
    <location>
        <begin position="232"/>
        <end position="317"/>
    </location>
</feature>
<dbReference type="Gene3D" id="1.50.40.10">
    <property type="entry name" value="Mitochondrial carrier domain"/>
    <property type="match status" value="1"/>
</dbReference>
<dbReference type="FunFam" id="1.50.40.10:FF:000024">
    <property type="entry name" value="MIR1p Mitochondrial phosphate carrier"/>
    <property type="match status" value="1"/>
</dbReference>
<evidence type="ECO:0000256" key="7">
    <source>
        <dbReference type="ARBA" id="ARBA00022989"/>
    </source>
</evidence>
<evidence type="ECO:0000256" key="11">
    <source>
        <dbReference type="RuleBase" id="RU000488"/>
    </source>
</evidence>
<comment type="subcellular location">
    <subcellularLocation>
        <location evidence="1">Mitochondrion inner membrane</location>
        <topology evidence="1">Multi-pass membrane protein</topology>
    </subcellularLocation>
</comment>
<dbReference type="InterPro" id="IPR023395">
    <property type="entry name" value="MCP_dom_sf"/>
</dbReference>
<dbReference type="PANTHER" id="PTHR45671:SF12">
    <property type="entry name" value="MITOCHONDRIAL PHOSPHATE CARRIER PROTEIN"/>
    <property type="match status" value="1"/>
</dbReference>
<feature type="repeat" description="Solcar" evidence="10">
    <location>
        <begin position="36"/>
        <end position="121"/>
    </location>
</feature>
<evidence type="ECO:0000256" key="4">
    <source>
        <dbReference type="ARBA" id="ARBA00022692"/>
    </source>
</evidence>
<feature type="repeat" description="Solcar" evidence="10">
    <location>
        <begin position="134"/>
        <end position="218"/>
    </location>
</feature>
<comment type="similarity">
    <text evidence="2 11">Belongs to the mitochondrial carrier (TC 2.A.29) family.</text>
</comment>
<dbReference type="Pfam" id="PF00153">
    <property type="entry name" value="Mito_carr"/>
    <property type="match status" value="3"/>
</dbReference>
<dbReference type="Proteomes" id="UP000504638">
    <property type="component" value="Unplaced"/>
</dbReference>
<keyword evidence="8" id="KW-0496">Mitochondrion</keyword>
<evidence type="ECO:0000256" key="9">
    <source>
        <dbReference type="ARBA" id="ARBA00023136"/>
    </source>
</evidence>
<evidence type="ECO:0000256" key="1">
    <source>
        <dbReference type="ARBA" id="ARBA00004448"/>
    </source>
</evidence>
<organism evidence="12">
    <name type="scientific">Eremomyces bilateralis CBS 781.70</name>
    <dbReference type="NCBI Taxonomy" id="1392243"/>
    <lineage>
        <taxon>Eukaryota</taxon>
        <taxon>Fungi</taxon>
        <taxon>Dikarya</taxon>
        <taxon>Ascomycota</taxon>
        <taxon>Pezizomycotina</taxon>
        <taxon>Dothideomycetes</taxon>
        <taxon>Dothideomycetes incertae sedis</taxon>
        <taxon>Eremomycetales</taxon>
        <taxon>Eremomycetaceae</taxon>
        <taxon>Eremomyces</taxon>
    </lineage>
</organism>
<keyword evidence="13" id="KW-1185">Reference proteome</keyword>
<accession>A0A6G1G207</accession>
<reference evidence="12 14" key="1">
    <citation type="submission" date="2020-01" db="EMBL/GenBank/DDBJ databases">
        <authorList>
            <consortium name="DOE Joint Genome Institute"/>
            <person name="Haridas S."/>
            <person name="Albert R."/>
            <person name="Binder M."/>
            <person name="Bloem J."/>
            <person name="Labutti K."/>
            <person name="Salamov A."/>
            <person name="Andreopoulos B."/>
            <person name="Baker S.E."/>
            <person name="Barry K."/>
            <person name="Bills G."/>
            <person name="Bluhm B.H."/>
            <person name="Cannon C."/>
            <person name="Castanera R."/>
            <person name="Culley D.E."/>
            <person name="Daum C."/>
            <person name="Ezra D."/>
            <person name="Gonzalez J.B."/>
            <person name="Henrissat B."/>
            <person name="Kuo A."/>
            <person name="Liang C."/>
            <person name="Lipzen A."/>
            <person name="Lutzoni F."/>
            <person name="Magnuson J."/>
            <person name="Mondo S."/>
            <person name="Nolan M."/>
            <person name="Ohm R."/>
            <person name="Pangilinan J."/>
            <person name="Park H.-J."/>
            <person name="Ramirez L."/>
            <person name="Alfaro M."/>
            <person name="Sun H."/>
            <person name="Tritt A."/>
            <person name="Yoshinaga Y."/>
            <person name="Zwiers L.-H."/>
            <person name="Turgeon B.G."/>
            <person name="Goodwin S.B."/>
            <person name="Spatafora J.W."/>
            <person name="Crous P.W."/>
            <person name="Grigoriev I.V."/>
        </authorList>
    </citation>
    <scope>NUCLEOTIDE SEQUENCE</scope>
    <source>
        <strain evidence="12 14">CBS 781.70</strain>
    </source>
</reference>
<reference evidence="14" key="3">
    <citation type="submission" date="2025-04" db="UniProtKB">
        <authorList>
            <consortium name="RefSeq"/>
        </authorList>
    </citation>
    <scope>IDENTIFICATION</scope>
    <source>
        <strain evidence="14">CBS 781.70</strain>
    </source>
</reference>
<keyword evidence="4 10" id="KW-0812">Transmembrane</keyword>
<evidence type="ECO:0000256" key="6">
    <source>
        <dbReference type="ARBA" id="ARBA00022792"/>
    </source>
</evidence>
<proteinExistence type="inferred from homology"/>
<dbReference type="OrthoDB" id="427452at2759"/>
<evidence type="ECO:0000256" key="10">
    <source>
        <dbReference type="PROSITE-ProRule" id="PRU00282"/>
    </source>
</evidence>
<evidence type="ECO:0000313" key="14">
    <source>
        <dbReference type="RefSeq" id="XP_033533470.1"/>
    </source>
</evidence>
<gene>
    <name evidence="12 14" type="ORF">P152DRAFT_398640</name>
</gene>
<evidence type="ECO:0000256" key="8">
    <source>
        <dbReference type="ARBA" id="ARBA00023128"/>
    </source>
</evidence>
<keyword evidence="7" id="KW-1133">Transmembrane helix</keyword>
<evidence type="ECO:0000256" key="3">
    <source>
        <dbReference type="ARBA" id="ARBA00022448"/>
    </source>
</evidence>
<dbReference type="PANTHER" id="PTHR45671">
    <property type="entry name" value="SOLUTE CARRIER FAMILY 25 (MITOCHONDRIAL CARRIER PHOSPHATE CARRIER), MEMBER 3, LIKE-RELATED-RELATED"/>
    <property type="match status" value="1"/>
</dbReference>
<dbReference type="GeneID" id="54417048"/>
<keyword evidence="5" id="KW-0677">Repeat</keyword>
<reference evidence="14" key="2">
    <citation type="submission" date="2020-04" db="EMBL/GenBank/DDBJ databases">
        <authorList>
            <consortium name="NCBI Genome Project"/>
        </authorList>
    </citation>
    <scope>NUCLEOTIDE SEQUENCE</scope>
    <source>
        <strain evidence="14">CBS 781.70</strain>
    </source>
</reference>
<dbReference type="EMBL" id="ML975160">
    <property type="protein sequence ID" value="KAF1811839.1"/>
    <property type="molecule type" value="Genomic_DNA"/>
</dbReference>
<dbReference type="InterPro" id="IPR044677">
    <property type="entry name" value="SLC25A3/Pic2/Mir1-like"/>
</dbReference>
<dbReference type="GO" id="GO:0005315">
    <property type="term" value="F:phosphate transmembrane transporter activity"/>
    <property type="evidence" value="ECO:0007669"/>
    <property type="project" value="InterPro"/>
</dbReference>
<dbReference type="InterPro" id="IPR018108">
    <property type="entry name" value="MCP_transmembrane"/>
</dbReference>
<dbReference type="SUPFAM" id="SSF103506">
    <property type="entry name" value="Mitochondrial carrier"/>
    <property type="match status" value="1"/>
</dbReference>
<evidence type="ECO:0000313" key="12">
    <source>
        <dbReference type="EMBL" id="KAF1811839.1"/>
    </source>
</evidence>
<keyword evidence="9 10" id="KW-0472">Membrane</keyword>
<dbReference type="PROSITE" id="PS50920">
    <property type="entry name" value="SOLCAR"/>
    <property type="match status" value="3"/>
</dbReference>
<sequence>MSGTATPPPSSTGSVKLDAVKQAVQANEPQKISGAALYSRFAFAGAVCCAVTHGAFTPVDVVKTRIQLDPAKYNRGLIGGFRQVIGAEGFGAVWTGVGPTFAGYFLQGSLKFGGYEFFKQQWINQLGLETASNNRTAVYLASAATAEFFADIALCPLEATRIRMVSEPGFANGLVGGFSKILKNEGIGAFYSGFGPILFKQVPYTMAKFVVFEKVSEAIFNVYDKNSMSGGQQTTANLGAGLIAGFAAALISQPADTMLSKINKSKGLPGEGTMSRLVKIGRELGIRGSYAGIGARLFMVGGLTAGQFAIYGDIKKALGATGGVEIAK</sequence>
<keyword evidence="6" id="KW-0999">Mitochondrion inner membrane</keyword>
<dbReference type="AlphaFoldDB" id="A0A6G1G207"/>
<dbReference type="GO" id="GO:0005743">
    <property type="term" value="C:mitochondrial inner membrane"/>
    <property type="evidence" value="ECO:0007669"/>
    <property type="project" value="UniProtKB-SubCell"/>
</dbReference>